<dbReference type="InterPro" id="IPR000119">
    <property type="entry name" value="Hist_DNA-bd"/>
</dbReference>
<sequence>MTKEEFVSLMATHAGISKKDSEKALQGFKQAITDVLRSSGRQAIPGLGVFTVAERAARKGHNPATGAEIEIPAKRAVKFKAAKDLQGLLS</sequence>
<dbReference type="RefSeq" id="WP_215864497.1">
    <property type="nucleotide sequence ID" value="NZ_JABELD010000113.1"/>
</dbReference>
<evidence type="ECO:0000256" key="3">
    <source>
        <dbReference type="ARBA" id="ARBA00023125"/>
    </source>
</evidence>
<dbReference type="PANTHER" id="PTHR33175">
    <property type="entry name" value="DNA-BINDING PROTEIN HU"/>
    <property type="match status" value="1"/>
</dbReference>
<evidence type="ECO:0000256" key="4">
    <source>
        <dbReference type="RuleBase" id="RU003939"/>
    </source>
</evidence>
<organism evidence="5 6">
    <name type="scientific">Acidithiobacillus concretivorus</name>
    <dbReference type="NCBI Taxonomy" id="3063952"/>
    <lineage>
        <taxon>Bacteria</taxon>
        <taxon>Pseudomonadati</taxon>
        <taxon>Pseudomonadota</taxon>
        <taxon>Acidithiobacillia</taxon>
        <taxon>Acidithiobacillales</taxon>
        <taxon>Acidithiobacillaceae</taxon>
        <taxon>Acidithiobacillus</taxon>
    </lineage>
</organism>
<accession>A0ABS5ZSW6</accession>
<dbReference type="CDD" id="cd13831">
    <property type="entry name" value="HU"/>
    <property type="match status" value="1"/>
</dbReference>
<dbReference type="EMBL" id="JABELD010000113">
    <property type="protein sequence ID" value="MBU2739602.1"/>
    <property type="molecule type" value="Genomic_DNA"/>
</dbReference>
<keyword evidence="2" id="KW-0226">DNA condensation</keyword>
<gene>
    <name evidence="5" type="ORF">HJG40_12580</name>
</gene>
<dbReference type="PANTHER" id="PTHR33175:SF3">
    <property type="entry name" value="DNA-BINDING PROTEIN HU-BETA"/>
    <property type="match status" value="1"/>
</dbReference>
<dbReference type="PRINTS" id="PR01727">
    <property type="entry name" value="DNABINDINGHU"/>
</dbReference>
<dbReference type="SUPFAM" id="SSF47729">
    <property type="entry name" value="IHF-like DNA-binding proteins"/>
    <property type="match status" value="1"/>
</dbReference>
<name>A0ABS5ZSW6_9PROT</name>
<dbReference type="Pfam" id="PF00216">
    <property type="entry name" value="Bac_DNA_binding"/>
    <property type="match status" value="1"/>
</dbReference>
<comment type="caution">
    <text evidence="5">The sequence shown here is derived from an EMBL/GenBank/DDBJ whole genome shotgun (WGS) entry which is preliminary data.</text>
</comment>
<comment type="similarity">
    <text evidence="1 4">Belongs to the bacterial histone-like protein family.</text>
</comment>
<dbReference type="GO" id="GO:0003677">
    <property type="term" value="F:DNA binding"/>
    <property type="evidence" value="ECO:0007669"/>
    <property type="project" value="UniProtKB-KW"/>
</dbReference>
<protein>
    <submittedName>
        <fullName evidence="5">HU family DNA-binding protein</fullName>
    </submittedName>
</protein>
<dbReference type="Proteomes" id="UP001197028">
    <property type="component" value="Unassembled WGS sequence"/>
</dbReference>
<dbReference type="SMART" id="SM00411">
    <property type="entry name" value="BHL"/>
    <property type="match status" value="1"/>
</dbReference>
<dbReference type="Gene3D" id="4.10.520.10">
    <property type="entry name" value="IHF-like DNA-binding proteins"/>
    <property type="match status" value="1"/>
</dbReference>
<keyword evidence="6" id="KW-1185">Reference proteome</keyword>
<proteinExistence type="inferred from homology"/>
<evidence type="ECO:0000313" key="6">
    <source>
        <dbReference type="Proteomes" id="UP001197028"/>
    </source>
</evidence>
<keyword evidence="3 5" id="KW-0238">DNA-binding</keyword>
<evidence type="ECO:0000256" key="1">
    <source>
        <dbReference type="ARBA" id="ARBA00010529"/>
    </source>
</evidence>
<evidence type="ECO:0000313" key="5">
    <source>
        <dbReference type="EMBL" id="MBU2739602.1"/>
    </source>
</evidence>
<reference evidence="5 6" key="1">
    <citation type="journal article" date="2021" name="ISME J.">
        <title>Genomic evolution of the class Acidithiobacillia: deep-branching Proteobacteria living in extreme acidic conditions.</title>
        <authorList>
            <person name="Moya-Beltran A."/>
            <person name="Beard S."/>
            <person name="Rojas-Villalobos C."/>
            <person name="Issotta F."/>
            <person name="Gallardo Y."/>
            <person name="Ulloa R."/>
            <person name="Giaveno A."/>
            <person name="Degli Esposti M."/>
            <person name="Johnson D.B."/>
            <person name="Quatrini R."/>
        </authorList>
    </citation>
    <scope>NUCLEOTIDE SEQUENCE [LARGE SCALE GENOMIC DNA]</scope>
    <source>
        <strain evidence="5 6">ATCC 19703</strain>
    </source>
</reference>
<evidence type="ECO:0000256" key="2">
    <source>
        <dbReference type="ARBA" id="ARBA00023067"/>
    </source>
</evidence>
<dbReference type="InterPro" id="IPR010992">
    <property type="entry name" value="IHF-like_DNA-bd_dom_sf"/>
</dbReference>